<dbReference type="InterPro" id="IPR038063">
    <property type="entry name" value="Transpep_catalytic_dom"/>
</dbReference>
<feature type="domain" description="L,D-TPase catalytic" evidence="7">
    <location>
        <begin position="91"/>
        <end position="215"/>
    </location>
</feature>
<dbReference type="Gene3D" id="2.40.440.10">
    <property type="entry name" value="L,D-transpeptidase catalytic domain-like"/>
    <property type="match status" value="1"/>
</dbReference>
<dbReference type="PROSITE" id="PS52029">
    <property type="entry name" value="LD_TPASE"/>
    <property type="match status" value="1"/>
</dbReference>
<dbReference type="CDD" id="cd16913">
    <property type="entry name" value="YkuD_like"/>
    <property type="match status" value="1"/>
</dbReference>
<comment type="pathway">
    <text evidence="1 6">Cell wall biogenesis; peptidoglycan biosynthesis.</text>
</comment>
<comment type="caution">
    <text evidence="8">The sequence shown here is derived from an EMBL/GenBank/DDBJ whole genome shotgun (WGS) entry which is preliminary data.</text>
</comment>
<feature type="non-terminal residue" evidence="8">
    <location>
        <position position="1"/>
    </location>
</feature>
<protein>
    <submittedName>
        <fullName evidence="8">L,D-transpeptidase</fullName>
    </submittedName>
</protein>
<name>A0ABT4RVV9_9ACTN</name>
<evidence type="ECO:0000256" key="3">
    <source>
        <dbReference type="ARBA" id="ARBA00022960"/>
    </source>
</evidence>
<evidence type="ECO:0000313" key="8">
    <source>
        <dbReference type="EMBL" id="MDA0142386.1"/>
    </source>
</evidence>
<dbReference type="RefSeq" id="WP_270006903.1">
    <property type="nucleotide sequence ID" value="NZ_JAPCID010000086.1"/>
</dbReference>
<evidence type="ECO:0000256" key="2">
    <source>
        <dbReference type="ARBA" id="ARBA00022679"/>
    </source>
</evidence>
<dbReference type="InterPro" id="IPR050979">
    <property type="entry name" value="LD-transpeptidase"/>
</dbReference>
<evidence type="ECO:0000256" key="4">
    <source>
        <dbReference type="ARBA" id="ARBA00022984"/>
    </source>
</evidence>
<organism evidence="8 9">
    <name type="scientific">Solirubrobacter deserti</name>
    <dbReference type="NCBI Taxonomy" id="2282478"/>
    <lineage>
        <taxon>Bacteria</taxon>
        <taxon>Bacillati</taxon>
        <taxon>Actinomycetota</taxon>
        <taxon>Thermoleophilia</taxon>
        <taxon>Solirubrobacterales</taxon>
        <taxon>Solirubrobacteraceae</taxon>
        <taxon>Solirubrobacter</taxon>
    </lineage>
</organism>
<reference evidence="8" key="1">
    <citation type="submission" date="2022-10" db="EMBL/GenBank/DDBJ databases">
        <title>The WGS of Solirubrobacter sp. CPCC 204708.</title>
        <authorList>
            <person name="Jiang Z."/>
        </authorList>
    </citation>
    <scope>NUCLEOTIDE SEQUENCE</scope>
    <source>
        <strain evidence="8">CPCC 204708</strain>
    </source>
</reference>
<dbReference type="SUPFAM" id="SSF141523">
    <property type="entry name" value="L,D-transpeptidase catalytic domain-like"/>
    <property type="match status" value="1"/>
</dbReference>
<keyword evidence="4 6" id="KW-0573">Peptidoglycan synthesis</keyword>
<accession>A0ABT4RVV9</accession>
<evidence type="ECO:0000313" key="9">
    <source>
        <dbReference type="Proteomes" id="UP001147700"/>
    </source>
</evidence>
<dbReference type="Proteomes" id="UP001147700">
    <property type="component" value="Unassembled WGS sequence"/>
</dbReference>
<evidence type="ECO:0000256" key="6">
    <source>
        <dbReference type="PROSITE-ProRule" id="PRU01373"/>
    </source>
</evidence>
<dbReference type="Pfam" id="PF03734">
    <property type="entry name" value="YkuD"/>
    <property type="match status" value="1"/>
</dbReference>
<evidence type="ECO:0000256" key="1">
    <source>
        <dbReference type="ARBA" id="ARBA00004752"/>
    </source>
</evidence>
<dbReference type="PANTHER" id="PTHR30582:SF30">
    <property type="entry name" value="BLR4375 PROTEIN"/>
    <property type="match status" value="1"/>
</dbReference>
<dbReference type="InterPro" id="IPR005490">
    <property type="entry name" value="LD_TPept_cat_dom"/>
</dbReference>
<feature type="active site" description="Nucleophile" evidence="6">
    <location>
        <position position="191"/>
    </location>
</feature>
<evidence type="ECO:0000259" key="7">
    <source>
        <dbReference type="PROSITE" id="PS52029"/>
    </source>
</evidence>
<dbReference type="EMBL" id="JAPCID010000086">
    <property type="protein sequence ID" value="MDA0142386.1"/>
    <property type="molecule type" value="Genomic_DNA"/>
</dbReference>
<keyword evidence="3 6" id="KW-0133">Cell shape</keyword>
<dbReference type="PANTHER" id="PTHR30582">
    <property type="entry name" value="L,D-TRANSPEPTIDASE"/>
    <property type="match status" value="1"/>
</dbReference>
<evidence type="ECO:0000256" key="5">
    <source>
        <dbReference type="ARBA" id="ARBA00023316"/>
    </source>
</evidence>
<gene>
    <name evidence="8" type="ORF">OJ962_33185</name>
</gene>
<keyword evidence="9" id="KW-1185">Reference proteome</keyword>
<feature type="active site" description="Proton donor/acceptor" evidence="6">
    <location>
        <position position="172"/>
    </location>
</feature>
<proteinExistence type="predicted"/>
<keyword evidence="5 6" id="KW-0961">Cell wall biogenesis/degradation</keyword>
<sequence length="216" mass="22891">PAALRRPSPAPPTRAAAWIARLVAPTPAWPAPRAHGSARTLSPLARATGGPVGLLVLEARDGWLRVLLPTRPNGASAWINADRVRLSRTRWRVEVDRSARTLRVLRAGRTVRRLRVVVGAPATPTPTGRFAIAEVARQPDRDGFLGPFALHLTAHSTALDDYGGGRGRVAIHGRGGASLNDPLGSARSHGCVRADNADVRFLASRLVPGVPVDVAS</sequence>
<keyword evidence="2" id="KW-0808">Transferase</keyword>